<organism evidence="1">
    <name type="scientific">Arundo donax</name>
    <name type="common">Giant reed</name>
    <name type="synonym">Donax arundinaceus</name>
    <dbReference type="NCBI Taxonomy" id="35708"/>
    <lineage>
        <taxon>Eukaryota</taxon>
        <taxon>Viridiplantae</taxon>
        <taxon>Streptophyta</taxon>
        <taxon>Embryophyta</taxon>
        <taxon>Tracheophyta</taxon>
        <taxon>Spermatophyta</taxon>
        <taxon>Magnoliopsida</taxon>
        <taxon>Liliopsida</taxon>
        <taxon>Poales</taxon>
        <taxon>Poaceae</taxon>
        <taxon>PACMAD clade</taxon>
        <taxon>Arundinoideae</taxon>
        <taxon>Arundineae</taxon>
        <taxon>Arundo</taxon>
    </lineage>
</organism>
<proteinExistence type="predicted"/>
<protein>
    <submittedName>
        <fullName evidence="1">Uncharacterized protein</fullName>
    </submittedName>
</protein>
<accession>A0A0A9G2U8</accession>
<dbReference type="EMBL" id="GBRH01179064">
    <property type="protein sequence ID" value="JAE18832.1"/>
    <property type="molecule type" value="Transcribed_RNA"/>
</dbReference>
<reference evidence="1" key="1">
    <citation type="submission" date="2014-09" db="EMBL/GenBank/DDBJ databases">
        <authorList>
            <person name="Magalhaes I.L.F."/>
            <person name="Oliveira U."/>
            <person name="Santos F.R."/>
            <person name="Vidigal T.H.D.A."/>
            <person name="Brescovit A.D."/>
            <person name="Santos A.J."/>
        </authorList>
    </citation>
    <scope>NUCLEOTIDE SEQUENCE</scope>
    <source>
        <tissue evidence="1">Shoot tissue taken approximately 20 cm above the soil surface</tissue>
    </source>
</reference>
<name>A0A0A9G2U8_ARUDO</name>
<sequence length="37" mass="4252">MWTCGAMQKPAKLSIYLNKKPFVRESVLKRFLLVALA</sequence>
<dbReference type="AlphaFoldDB" id="A0A0A9G2U8"/>
<reference evidence="1" key="2">
    <citation type="journal article" date="2015" name="Data Brief">
        <title>Shoot transcriptome of the giant reed, Arundo donax.</title>
        <authorList>
            <person name="Barrero R.A."/>
            <person name="Guerrero F.D."/>
            <person name="Moolhuijzen P."/>
            <person name="Goolsby J.A."/>
            <person name="Tidwell J."/>
            <person name="Bellgard S.E."/>
            <person name="Bellgard M.I."/>
        </authorList>
    </citation>
    <scope>NUCLEOTIDE SEQUENCE</scope>
    <source>
        <tissue evidence="1">Shoot tissue taken approximately 20 cm above the soil surface</tissue>
    </source>
</reference>
<evidence type="ECO:0000313" key="1">
    <source>
        <dbReference type="EMBL" id="JAE18832.1"/>
    </source>
</evidence>